<comment type="caution">
    <text evidence="5">The sequence shown here is derived from an EMBL/GenBank/DDBJ whole genome shotgun (WGS) entry which is preliminary data.</text>
</comment>
<dbReference type="PANTHER" id="PTHR48267:SF1">
    <property type="entry name" value="BILIRUBIN OXIDASE"/>
    <property type="match status" value="1"/>
</dbReference>
<reference evidence="5" key="1">
    <citation type="submission" date="2022-03" db="EMBL/GenBank/DDBJ databases">
        <title>Streptomyces 7R015 and 7R016 isolated from Barleria lupulina in Thailand.</title>
        <authorList>
            <person name="Kanchanasin P."/>
            <person name="Phongsopitanun W."/>
            <person name="Tanasupawat S."/>
        </authorList>
    </citation>
    <scope>NUCLEOTIDE SEQUENCE</scope>
    <source>
        <strain evidence="5">7R015</strain>
    </source>
</reference>
<dbReference type="InterPro" id="IPR011707">
    <property type="entry name" value="Cu-oxidase-like_N"/>
</dbReference>
<dbReference type="Proteomes" id="UP001165269">
    <property type="component" value="Unassembled WGS sequence"/>
</dbReference>
<dbReference type="RefSeq" id="WP_242761949.1">
    <property type="nucleotide sequence ID" value="NZ_JALDAY010000002.1"/>
</dbReference>
<organism evidence="5 6">
    <name type="scientific">Streptomyces cylindrosporus</name>
    <dbReference type="NCBI Taxonomy" id="2927583"/>
    <lineage>
        <taxon>Bacteria</taxon>
        <taxon>Bacillati</taxon>
        <taxon>Actinomycetota</taxon>
        <taxon>Actinomycetes</taxon>
        <taxon>Kitasatosporales</taxon>
        <taxon>Streptomycetaceae</taxon>
        <taxon>Streptomyces</taxon>
    </lineage>
</organism>
<dbReference type="CDD" id="cd13844">
    <property type="entry name" value="CuRO_1_BOD_CotA_like"/>
    <property type="match status" value="1"/>
</dbReference>
<dbReference type="InterPro" id="IPR045087">
    <property type="entry name" value="Cu-oxidase_fam"/>
</dbReference>
<feature type="domain" description="Plastocyanin-like" evidence="4">
    <location>
        <begin position="138"/>
        <end position="205"/>
    </location>
</feature>
<dbReference type="Pfam" id="PF07731">
    <property type="entry name" value="Cu-oxidase_2"/>
    <property type="match status" value="1"/>
</dbReference>
<accession>A0ABS9Y0F5</accession>
<dbReference type="EMBL" id="JALDAY010000002">
    <property type="protein sequence ID" value="MCI3270660.1"/>
    <property type="molecule type" value="Genomic_DNA"/>
</dbReference>
<gene>
    <name evidence="5" type="ORF">MQP27_05975</name>
</gene>
<comment type="similarity">
    <text evidence="1">Belongs to the multicopper oxidase family.</text>
</comment>
<dbReference type="InterPro" id="IPR006311">
    <property type="entry name" value="TAT_signal"/>
</dbReference>
<evidence type="ECO:0000256" key="2">
    <source>
        <dbReference type="SAM" id="MobiDB-lite"/>
    </source>
</evidence>
<evidence type="ECO:0000313" key="5">
    <source>
        <dbReference type="EMBL" id="MCI3270660.1"/>
    </source>
</evidence>
<dbReference type="Pfam" id="PF07732">
    <property type="entry name" value="Cu-oxidase_3"/>
    <property type="match status" value="1"/>
</dbReference>
<name>A0ABS9Y0F5_9ACTN</name>
<evidence type="ECO:0000256" key="1">
    <source>
        <dbReference type="ARBA" id="ARBA00010609"/>
    </source>
</evidence>
<dbReference type="SUPFAM" id="SSF49503">
    <property type="entry name" value="Cupredoxins"/>
    <property type="match status" value="3"/>
</dbReference>
<dbReference type="Gene3D" id="2.60.40.420">
    <property type="entry name" value="Cupredoxins - blue copper proteins"/>
    <property type="match status" value="3"/>
</dbReference>
<feature type="region of interest" description="Disordered" evidence="2">
    <location>
        <begin position="380"/>
        <end position="401"/>
    </location>
</feature>
<keyword evidence="6" id="KW-1185">Reference proteome</keyword>
<evidence type="ECO:0000259" key="4">
    <source>
        <dbReference type="Pfam" id="PF07732"/>
    </source>
</evidence>
<feature type="domain" description="Plastocyanin-like" evidence="3">
    <location>
        <begin position="415"/>
        <end position="533"/>
    </location>
</feature>
<evidence type="ECO:0000313" key="6">
    <source>
        <dbReference type="Proteomes" id="UP001165269"/>
    </source>
</evidence>
<dbReference type="InterPro" id="IPR008972">
    <property type="entry name" value="Cupredoxin"/>
</dbReference>
<proteinExistence type="inferred from homology"/>
<dbReference type="InterPro" id="IPR011706">
    <property type="entry name" value="Cu-oxidase_C"/>
</dbReference>
<dbReference type="PANTHER" id="PTHR48267">
    <property type="entry name" value="CUPREDOXIN SUPERFAMILY PROTEIN"/>
    <property type="match status" value="1"/>
</dbReference>
<evidence type="ECO:0000259" key="3">
    <source>
        <dbReference type="Pfam" id="PF07731"/>
    </source>
</evidence>
<sequence length="594" mass="65683">MSHRLSRRRLLKTGLGAGLAGSLGLAYPYFSQASDSADPRTFPSPYLEPYVDELPVPPVVRGDRTLAVAGARHRFHRDLNPAPTWGYGGQAYLGPTVDAHAHESLELTFENQLGMHLFAKDIDTSLHGATEAARTMPPVSVHLHGAVAPPDMDGHPEDVFVPGGSRRHRYDNPQEAAHLWYHDHAEGLTRLNVFGGLAGMYLLRDGFDTGGVDNAWGLPSGEFEMPLVLQDRRFHEDGSLNFRTLTSIPEGKWDPGQIGDLMTVNGVVSPYYRVAKGLYRFRVVNGSNYRSYHLFFSNRMAFWVVGNDGGVLDTSVLTTSVRLTPGERIDLVVDFSRLSKGERVELTNDQEEVPIIKLVSGAEPLPHLVRFIGTGVTGHTATPPARLRGGAGRPPLLPRPETPVRTRVVALTQDGDLKRWPPVGMSLNNLSFTDEDIEMPRQGTTELWEIVNATVEEHPVHLHLVNMRILNRQEFRLGAYLLANPRPPKGTRWAPSPARFLKGEPEPPAAWEAGAKDTVACPEGMVTRVLVRFPSADELGFDPDATWEAAGGGHSMEGMEADQQSHTLQGYVWHCHILDHEDDCMMARYRLVES</sequence>
<dbReference type="PROSITE" id="PS51318">
    <property type="entry name" value="TAT"/>
    <property type="match status" value="1"/>
</dbReference>
<protein>
    <submittedName>
        <fullName evidence="5">Multicopper oxidase domain-containing protein</fullName>
    </submittedName>
</protein>